<keyword evidence="8" id="KW-0443">Lipid metabolism</keyword>
<evidence type="ECO:0000256" key="4">
    <source>
        <dbReference type="ARBA" id="ARBA00022553"/>
    </source>
</evidence>
<evidence type="ECO:0000256" key="12">
    <source>
        <dbReference type="ARBA" id="ARBA00038622"/>
    </source>
</evidence>
<keyword evidence="5" id="KW-0276">Fatty acid metabolism</keyword>
<comment type="catalytic activity">
    <reaction evidence="20">
        <text>(2E)-octenoyl-CoA + NADPH + H(+) = octanoyl-CoA + NADP(+)</text>
        <dbReference type="Rhea" id="RHEA:44952"/>
        <dbReference type="ChEBI" id="CHEBI:15378"/>
        <dbReference type="ChEBI" id="CHEBI:57386"/>
        <dbReference type="ChEBI" id="CHEBI:57783"/>
        <dbReference type="ChEBI" id="CHEBI:58349"/>
        <dbReference type="ChEBI" id="CHEBI:62242"/>
    </reaction>
    <physiologicalReaction direction="left-to-right" evidence="20">
        <dbReference type="Rhea" id="RHEA:44953"/>
    </physiologicalReaction>
</comment>
<dbReference type="InterPro" id="IPR057326">
    <property type="entry name" value="KR_dom"/>
</dbReference>
<dbReference type="Pfam" id="PF13561">
    <property type="entry name" value="adh_short_C2"/>
    <property type="match status" value="1"/>
</dbReference>
<dbReference type="InterPro" id="IPR002347">
    <property type="entry name" value="SDR_fam"/>
</dbReference>
<evidence type="ECO:0000256" key="6">
    <source>
        <dbReference type="ARBA" id="ARBA00022857"/>
    </source>
</evidence>
<keyword evidence="4" id="KW-0597">Phosphoprotein</keyword>
<feature type="domain" description="Ketoreductase" evidence="21">
    <location>
        <begin position="17"/>
        <end position="171"/>
    </location>
</feature>
<dbReference type="PANTHER" id="PTHR24317:SF7">
    <property type="entry name" value="PEROXISOMAL TRANS-2-ENOYL-COA REDUCTASE"/>
    <property type="match status" value="1"/>
</dbReference>
<dbReference type="Proteomes" id="UP001056035">
    <property type="component" value="Chromosome"/>
</dbReference>
<comment type="catalytic activity">
    <reaction evidence="19">
        <text>(2E)-decenoyl-CoA + NADPH + H(+) = decanoyl-CoA + NADP(+)</text>
        <dbReference type="Rhea" id="RHEA:44960"/>
        <dbReference type="ChEBI" id="CHEBI:15378"/>
        <dbReference type="ChEBI" id="CHEBI:57783"/>
        <dbReference type="ChEBI" id="CHEBI:58349"/>
        <dbReference type="ChEBI" id="CHEBI:61406"/>
        <dbReference type="ChEBI" id="CHEBI:61430"/>
    </reaction>
    <physiologicalReaction direction="left-to-right" evidence="19">
        <dbReference type="Rhea" id="RHEA:44961"/>
    </physiologicalReaction>
</comment>
<dbReference type="RefSeq" id="WP_254570671.1">
    <property type="nucleotide sequence ID" value="NZ_CP098502.1"/>
</dbReference>
<evidence type="ECO:0000256" key="18">
    <source>
        <dbReference type="ARBA" id="ARBA00049251"/>
    </source>
</evidence>
<dbReference type="PRINTS" id="PR00081">
    <property type="entry name" value="GDHRDH"/>
</dbReference>
<name>A0ABY5DR77_9ACTN</name>
<evidence type="ECO:0000259" key="21">
    <source>
        <dbReference type="SMART" id="SM00822"/>
    </source>
</evidence>
<keyword evidence="7" id="KW-0560">Oxidoreductase</keyword>
<comment type="pathway">
    <text evidence="2">Lipid metabolism.</text>
</comment>
<dbReference type="PANTHER" id="PTHR24317">
    <property type="entry name" value="PEROXISOMAL TRANS-2-ENOYL-COA REDUCTASE"/>
    <property type="match status" value="1"/>
</dbReference>
<evidence type="ECO:0000256" key="3">
    <source>
        <dbReference type="ARBA" id="ARBA00022516"/>
    </source>
</evidence>
<dbReference type="InterPro" id="IPR052388">
    <property type="entry name" value="Peroxisomal_t2-enoyl-CoA_red"/>
</dbReference>
<dbReference type="SUPFAM" id="SSF51735">
    <property type="entry name" value="NAD(P)-binding Rossmann-fold domains"/>
    <property type="match status" value="1"/>
</dbReference>
<dbReference type="InterPro" id="IPR036291">
    <property type="entry name" value="NAD(P)-bd_dom_sf"/>
</dbReference>
<evidence type="ECO:0000256" key="7">
    <source>
        <dbReference type="ARBA" id="ARBA00023002"/>
    </source>
</evidence>
<comment type="catalytic activity">
    <reaction evidence="15">
        <text>(2E)-dodecenoyl-CoA + NADPH + H(+) = dodecanoyl-CoA + NADP(+)</text>
        <dbReference type="Rhea" id="RHEA:44964"/>
        <dbReference type="ChEBI" id="CHEBI:15378"/>
        <dbReference type="ChEBI" id="CHEBI:57330"/>
        <dbReference type="ChEBI" id="CHEBI:57375"/>
        <dbReference type="ChEBI" id="CHEBI:57783"/>
        <dbReference type="ChEBI" id="CHEBI:58349"/>
    </reaction>
    <physiologicalReaction direction="left-to-right" evidence="15">
        <dbReference type="Rhea" id="RHEA:44965"/>
    </physiologicalReaction>
</comment>
<organism evidence="22 23">
    <name type="scientific">Paraconexibacter antarcticus</name>
    <dbReference type="NCBI Taxonomy" id="2949664"/>
    <lineage>
        <taxon>Bacteria</taxon>
        <taxon>Bacillati</taxon>
        <taxon>Actinomycetota</taxon>
        <taxon>Thermoleophilia</taxon>
        <taxon>Solirubrobacterales</taxon>
        <taxon>Paraconexibacteraceae</taxon>
        <taxon>Paraconexibacter</taxon>
    </lineage>
</organism>
<keyword evidence="23" id="KW-1185">Reference proteome</keyword>
<evidence type="ECO:0000256" key="13">
    <source>
        <dbReference type="ARBA" id="ARBA00038849"/>
    </source>
</evidence>
<evidence type="ECO:0000256" key="15">
    <source>
        <dbReference type="ARBA" id="ARBA00047570"/>
    </source>
</evidence>
<protein>
    <recommendedName>
        <fullName evidence="14">Peroxisomal trans-2-enoyl-CoA reductase</fullName>
        <ecNumber evidence="13">1.3.1.38</ecNumber>
    </recommendedName>
</protein>
<comment type="function">
    <text evidence="11">Participates in chain elongation of fatty acids. Catalyzes the reduction of trans-2-enoyl-CoAs of varying chain lengths from 6:1 to 16:1, having maximum activity with 10:1 CoA. Has no 2,4-dienoyl-CoA reductase activity.</text>
</comment>
<evidence type="ECO:0000256" key="19">
    <source>
        <dbReference type="ARBA" id="ARBA00049386"/>
    </source>
</evidence>
<evidence type="ECO:0000256" key="17">
    <source>
        <dbReference type="ARBA" id="ARBA00049108"/>
    </source>
</evidence>
<evidence type="ECO:0000256" key="9">
    <source>
        <dbReference type="ARBA" id="ARBA00023140"/>
    </source>
</evidence>
<evidence type="ECO:0000256" key="1">
    <source>
        <dbReference type="ARBA" id="ARBA00004275"/>
    </source>
</evidence>
<accession>A0ABY5DR77</accession>
<gene>
    <name evidence="22" type="ORF">NBH00_21755</name>
</gene>
<keyword evidence="9" id="KW-0576">Peroxisome</keyword>
<comment type="subcellular location">
    <subcellularLocation>
        <location evidence="1">Peroxisome</location>
    </subcellularLocation>
</comment>
<comment type="catalytic activity">
    <reaction evidence="17">
        <text>(2E)-hexenoyl-CoA + NADPH + H(+) = hexanoyl-CoA + NADP(+)</text>
        <dbReference type="Rhea" id="RHEA:44956"/>
        <dbReference type="ChEBI" id="CHEBI:15378"/>
        <dbReference type="ChEBI" id="CHEBI:57783"/>
        <dbReference type="ChEBI" id="CHEBI:58349"/>
        <dbReference type="ChEBI" id="CHEBI:62077"/>
        <dbReference type="ChEBI" id="CHEBI:62620"/>
    </reaction>
    <physiologicalReaction direction="left-to-right" evidence="17">
        <dbReference type="Rhea" id="RHEA:44957"/>
    </physiologicalReaction>
</comment>
<evidence type="ECO:0000256" key="8">
    <source>
        <dbReference type="ARBA" id="ARBA00023098"/>
    </source>
</evidence>
<evidence type="ECO:0000256" key="5">
    <source>
        <dbReference type="ARBA" id="ARBA00022832"/>
    </source>
</evidence>
<keyword evidence="10" id="KW-0275">Fatty acid biosynthesis</keyword>
<keyword evidence="3" id="KW-0444">Lipid biosynthesis</keyword>
<comment type="catalytic activity">
    <reaction evidence="16">
        <text>(2E)-tetradecenoyl-CoA + NADPH + H(+) = tetradecanoyl-CoA + NADP(+)</text>
        <dbReference type="Rhea" id="RHEA:44968"/>
        <dbReference type="ChEBI" id="CHEBI:15378"/>
        <dbReference type="ChEBI" id="CHEBI:57385"/>
        <dbReference type="ChEBI" id="CHEBI:57783"/>
        <dbReference type="ChEBI" id="CHEBI:58349"/>
        <dbReference type="ChEBI" id="CHEBI:61405"/>
    </reaction>
    <physiologicalReaction direction="left-to-right" evidence="16">
        <dbReference type="Rhea" id="RHEA:44969"/>
    </physiologicalReaction>
</comment>
<proteinExistence type="predicted"/>
<dbReference type="Gene3D" id="3.40.50.720">
    <property type="entry name" value="NAD(P)-binding Rossmann-like Domain"/>
    <property type="match status" value="1"/>
</dbReference>
<evidence type="ECO:0000256" key="16">
    <source>
        <dbReference type="ARBA" id="ARBA00048686"/>
    </source>
</evidence>
<evidence type="ECO:0000313" key="23">
    <source>
        <dbReference type="Proteomes" id="UP001056035"/>
    </source>
</evidence>
<dbReference type="SMART" id="SM00822">
    <property type="entry name" value="PKS_KR"/>
    <property type="match status" value="1"/>
</dbReference>
<sequence length="288" mass="30604">MAERYRSVFHPGLFNGQTILVTGGGSGIGRCIAHEFASLGATVAITGRRLDRLRAVAAEIEAAGGQVSCHAFDIRDEDAVADAIATVLERHGPISGLVNNAGGQYPSPVEDLSLKGWEAVLRTNLTGGFLVARETYRQSMADHGGAIVNIIADMWGGMPTMAHSGAARAGMLNLTETMACGWGHAAVRVNAVAPGWIASSGFDTYDEPMQEQLRQLKREIPLGRYGNEAEVSAAVTFLLTPAAAFISGSCIRVDGAVPNHRHTWTTQSSDRSVPYDGFPLAELPDCLR</sequence>
<evidence type="ECO:0000256" key="14">
    <source>
        <dbReference type="ARBA" id="ARBA00041063"/>
    </source>
</evidence>
<reference evidence="22 23" key="1">
    <citation type="submission" date="2022-06" db="EMBL/GenBank/DDBJ databases">
        <title>Paraconexibacter antarcticus.</title>
        <authorList>
            <person name="Kim C.S."/>
        </authorList>
    </citation>
    <scope>NUCLEOTIDE SEQUENCE [LARGE SCALE GENOMIC DNA]</scope>
    <source>
        <strain evidence="22 23">02-257</strain>
    </source>
</reference>
<comment type="subunit">
    <text evidence="12">Interacts with PEX5, probably required to target it into peroxisomes.</text>
</comment>
<evidence type="ECO:0000256" key="20">
    <source>
        <dbReference type="ARBA" id="ARBA00049559"/>
    </source>
</evidence>
<evidence type="ECO:0000313" key="22">
    <source>
        <dbReference type="EMBL" id="UTI63955.1"/>
    </source>
</evidence>
<evidence type="ECO:0000256" key="10">
    <source>
        <dbReference type="ARBA" id="ARBA00023160"/>
    </source>
</evidence>
<comment type="catalytic activity">
    <reaction evidence="18">
        <text>a (2E)-enoyl-CoA + NADPH + H(+) = a 2,3-saturated acyl-CoA + NADP(+)</text>
        <dbReference type="Rhea" id="RHEA:33763"/>
        <dbReference type="ChEBI" id="CHEBI:15378"/>
        <dbReference type="ChEBI" id="CHEBI:57783"/>
        <dbReference type="ChEBI" id="CHEBI:58349"/>
        <dbReference type="ChEBI" id="CHEBI:58856"/>
        <dbReference type="ChEBI" id="CHEBI:65111"/>
        <dbReference type="EC" id="1.3.1.38"/>
    </reaction>
    <physiologicalReaction direction="left-to-right" evidence="18">
        <dbReference type="Rhea" id="RHEA:33764"/>
    </physiologicalReaction>
</comment>
<dbReference type="EMBL" id="CP098502">
    <property type="protein sequence ID" value="UTI63955.1"/>
    <property type="molecule type" value="Genomic_DNA"/>
</dbReference>
<keyword evidence="6" id="KW-0521">NADP</keyword>
<evidence type="ECO:0000256" key="2">
    <source>
        <dbReference type="ARBA" id="ARBA00005189"/>
    </source>
</evidence>
<evidence type="ECO:0000256" key="11">
    <source>
        <dbReference type="ARBA" id="ARBA00037124"/>
    </source>
</evidence>
<dbReference type="EC" id="1.3.1.38" evidence="13"/>